<sequence>MVKQLRHRSGFTLIEMLIVLSIISLTLFLMMAHPAKLYTPQNIDDQIKLFTSKLDYYQALAIKKKKTVLIVFRPGSNTIRVAIQNEKGDAIISLVPLRLEPSSNIDHIAFNANGEIMKFGRLNLKYREQHFSIIFHIEQGRYRIIKQ</sequence>
<dbReference type="PROSITE" id="PS00409">
    <property type="entry name" value="PROKAR_NTER_METHYL"/>
    <property type="match status" value="1"/>
</dbReference>
<keyword evidence="3" id="KW-1133">Transmembrane helix</keyword>
<dbReference type="Proteomes" id="UP000242752">
    <property type="component" value="Unassembled WGS sequence"/>
</dbReference>
<name>A0A2K3YTC8_9STAP</name>
<proteinExistence type="predicted"/>
<keyword evidence="5" id="KW-1185">Reference proteome</keyword>
<evidence type="ECO:0000256" key="1">
    <source>
        <dbReference type="ARBA" id="ARBA00004241"/>
    </source>
</evidence>
<evidence type="ECO:0000256" key="2">
    <source>
        <dbReference type="ARBA" id="ARBA00023287"/>
    </source>
</evidence>
<dbReference type="AlphaFoldDB" id="A0A2K3YTC8"/>
<keyword evidence="2" id="KW-0178">Competence</keyword>
<feature type="transmembrane region" description="Helical" evidence="3">
    <location>
        <begin position="12"/>
        <end position="32"/>
    </location>
</feature>
<dbReference type="InterPro" id="IPR012902">
    <property type="entry name" value="N_methyl_site"/>
</dbReference>
<evidence type="ECO:0000313" key="5">
    <source>
        <dbReference type="Proteomes" id="UP000242752"/>
    </source>
</evidence>
<comment type="caution">
    <text evidence="4">The sequence shown here is derived from an EMBL/GenBank/DDBJ whole genome shotgun (WGS) entry which is preliminary data.</text>
</comment>
<evidence type="ECO:0000313" key="4">
    <source>
        <dbReference type="EMBL" id="PNZ28862.1"/>
    </source>
</evidence>
<dbReference type="PIRSF" id="PIRSF021292">
    <property type="entry name" value="Competence_ComGD"/>
    <property type="match status" value="1"/>
</dbReference>
<protein>
    <submittedName>
        <fullName evidence="4">Competence protein ComGD</fullName>
    </submittedName>
</protein>
<dbReference type="GO" id="GO:0030420">
    <property type="term" value="P:establishment of competence for transformation"/>
    <property type="evidence" value="ECO:0007669"/>
    <property type="project" value="UniProtKB-KW"/>
</dbReference>
<evidence type="ECO:0000256" key="3">
    <source>
        <dbReference type="SAM" id="Phobius"/>
    </source>
</evidence>
<dbReference type="EMBL" id="PPRF01000019">
    <property type="protein sequence ID" value="PNZ28862.1"/>
    <property type="molecule type" value="Genomic_DNA"/>
</dbReference>
<dbReference type="InterPro" id="IPR016785">
    <property type="entry name" value="ComGD"/>
</dbReference>
<organism evidence="4 5">
    <name type="scientific">Staphylococcus rostri</name>
    <dbReference type="NCBI Taxonomy" id="522262"/>
    <lineage>
        <taxon>Bacteria</taxon>
        <taxon>Bacillati</taxon>
        <taxon>Bacillota</taxon>
        <taxon>Bacilli</taxon>
        <taxon>Bacillales</taxon>
        <taxon>Staphylococcaceae</taxon>
        <taxon>Staphylococcus</taxon>
    </lineage>
</organism>
<dbReference type="NCBIfam" id="TIGR02532">
    <property type="entry name" value="IV_pilin_GFxxxE"/>
    <property type="match status" value="1"/>
</dbReference>
<comment type="subcellular location">
    <subcellularLocation>
        <location evidence="1">Cell surface</location>
    </subcellularLocation>
</comment>
<reference evidence="4 5" key="1">
    <citation type="submission" date="2017-08" db="EMBL/GenBank/DDBJ databases">
        <title>Draft genome sequences of 64 type strains of genus Staph aureus.</title>
        <authorList>
            <person name="Cole K."/>
            <person name="Golubchik T."/>
            <person name="Russell J."/>
            <person name="Foster D."/>
            <person name="Llewelyn M."/>
            <person name="Wilson D."/>
            <person name="Crook D."/>
            <person name="Paul J."/>
        </authorList>
    </citation>
    <scope>NUCLEOTIDE SEQUENCE [LARGE SCALE GENOMIC DNA]</scope>
    <source>
        <strain evidence="4 5">DSM 21968</strain>
    </source>
</reference>
<accession>A0A2K3YTC8</accession>
<gene>
    <name evidence="4" type="ORF">CD122_03975</name>
</gene>
<keyword evidence="3" id="KW-0472">Membrane</keyword>
<dbReference type="NCBIfam" id="NF040982">
    <property type="entry name" value="ComGD"/>
    <property type="match status" value="1"/>
</dbReference>
<keyword evidence="3" id="KW-0812">Transmembrane</keyword>
<dbReference type="Pfam" id="PF07963">
    <property type="entry name" value="N_methyl"/>
    <property type="match status" value="1"/>
</dbReference>
<dbReference type="GO" id="GO:0009986">
    <property type="term" value="C:cell surface"/>
    <property type="evidence" value="ECO:0007669"/>
    <property type="project" value="UniProtKB-SubCell"/>
</dbReference>